<dbReference type="OrthoDB" id="5323195at2759"/>
<dbReference type="eggNOG" id="KOG3095">
    <property type="taxonomic scope" value="Eukaryota"/>
</dbReference>
<reference evidence="8 10" key="2">
    <citation type="journal article" date="2013" name="Nature">
        <title>Insights into bilaterian evolution from three spiralian genomes.</title>
        <authorList>
            <person name="Simakov O."/>
            <person name="Marletaz F."/>
            <person name="Cho S.J."/>
            <person name="Edsinger-Gonzales E."/>
            <person name="Havlak P."/>
            <person name="Hellsten U."/>
            <person name="Kuo D.H."/>
            <person name="Larsson T."/>
            <person name="Lv J."/>
            <person name="Arendt D."/>
            <person name="Savage R."/>
            <person name="Osoegawa K."/>
            <person name="de Jong P."/>
            <person name="Grimwood J."/>
            <person name="Chapman J.A."/>
            <person name="Shapiro H."/>
            <person name="Aerts A."/>
            <person name="Otillar R.P."/>
            <person name="Terry A.Y."/>
            <person name="Boore J.L."/>
            <person name="Grigoriev I.V."/>
            <person name="Lindberg D.R."/>
            <person name="Seaver E.C."/>
            <person name="Weisblat D.A."/>
            <person name="Putnam N.H."/>
            <person name="Rokhsar D.S."/>
        </authorList>
    </citation>
    <scope>NUCLEOTIDE SEQUENCE</scope>
</reference>
<dbReference type="AlphaFoldDB" id="T1G1B4"/>
<evidence type="ECO:0000256" key="1">
    <source>
        <dbReference type="ARBA" id="ARBA00004123"/>
    </source>
</evidence>
<dbReference type="InParanoid" id="T1G1B4"/>
<dbReference type="EMBL" id="KB095905">
    <property type="protein sequence ID" value="ESO09871.1"/>
    <property type="molecule type" value="Genomic_DNA"/>
</dbReference>
<dbReference type="InterPro" id="IPR036390">
    <property type="entry name" value="WH_DNA-bd_sf"/>
</dbReference>
<keyword evidence="3" id="KW-0238">DNA-binding</keyword>
<dbReference type="FunCoup" id="T1G1B4">
    <property type="interactions" value="1537"/>
</dbReference>
<evidence type="ECO:0000313" key="10">
    <source>
        <dbReference type="Proteomes" id="UP000015101"/>
    </source>
</evidence>
<dbReference type="InterPro" id="IPR016656">
    <property type="entry name" value="TFIIE-bsu"/>
</dbReference>
<evidence type="ECO:0000256" key="4">
    <source>
        <dbReference type="ARBA" id="ARBA00023163"/>
    </source>
</evidence>
<dbReference type="GO" id="GO:0006367">
    <property type="term" value="P:transcription initiation at RNA polymerase II promoter"/>
    <property type="evidence" value="ECO:0000318"/>
    <property type="project" value="GO_Central"/>
</dbReference>
<dbReference type="EnsemblMetazoa" id="HelroT73187">
    <property type="protein sequence ID" value="HelroP73187"/>
    <property type="gene ID" value="HelroG73187"/>
</dbReference>
<evidence type="ECO:0000256" key="5">
    <source>
        <dbReference type="ARBA" id="ARBA00023242"/>
    </source>
</evidence>
<dbReference type="HOGENOM" id="CLU_086770_0_0_1"/>
<proteinExistence type="predicted"/>
<dbReference type="Proteomes" id="UP000015101">
    <property type="component" value="Unassembled WGS sequence"/>
</dbReference>
<dbReference type="OMA" id="AFKRRAM"/>
<comment type="function">
    <text evidence="6">Recruits TFIIH to the initiation complex and stimulates the RNA polymerase II C-terminal domain kinase and DNA-dependent ATPase activities of TFIIH. Both TFIIH and TFIIE are required for promoter clearance by RNA polymerase.</text>
</comment>
<dbReference type="FunFam" id="1.10.10.10:FF:000177">
    <property type="entry name" value="Transcription initiation factor IIE subunit beta"/>
    <property type="match status" value="1"/>
</dbReference>
<gene>
    <name evidence="9" type="primary">20214862</name>
    <name evidence="8" type="ORF">HELRODRAFT_73187</name>
</gene>
<reference evidence="9" key="3">
    <citation type="submission" date="2015-06" db="UniProtKB">
        <authorList>
            <consortium name="EnsemblMetazoa"/>
        </authorList>
    </citation>
    <scope>IDENTIFICATION</scope>
</reference>
<evidence type="ECO:0000256" key="3">
    <source>
        <dbReference type="ARBA" id="ARBA00023125"/>
    </source>
</evidence>
<evidence type="ECO:0000259" key="7">
    <source>
        <dbReference type="PROSITE" id="PS51351"/>
    </source>
</evidence>
<evidence type="ECO:0000256" key="2">
    <source>
        <dbReference type="ARBA" id="ARBA00023015"/>
    </source>
</evidence>
<dbReference type="GO" id="GO:0003677">
    <property type="term" value="F:DNA binding"/>
    <property type="evidence" value="ECO:0007669"/>
    <property type="project" value="UniProtKB-KW"/>
</dbReference>
<dbReference type="CDD" id="cd07977">
    <property type="entry name" value="TFIIE_beta_winged_helix"/>
    <property type="match status" value="1"/>
</dbReference>
<keyword evidence="4" id="KW-0804">Transcription</keyword>
<dbReference type="STRING" id="6412.T1G1B4"/>
<dbReference type="PIRSF" id="PIRSF016398">
    <property type="entry name" value="TFIIE-beta"/>
    <property type="match status" value="1"/>
</dbReference>
<evidence type="ECO:0000256" key="6">
    <source>
        <dbReference type="ARBA" id="ARBA00025581"/>
    </source>
</evidence>
<dbReference type="CTD" id="20214862"/>
<dbReference type="InterPro" id="IPR003166">
    <property type="entry name" value="TFIIE_bsu_DNA-bd"/>
</dbReference>
<dbReference type="EMBL" id="AMQM01002830">
    <property type="status" value="NOT_ANNOTATED_CDS"/>
    <property type="molecule type" value="Genomic_DNA"/>
</dbReference>
<evidence type="ECO:0000313" key="9">
    <source>
        <dbReference type="EnsemblMetazoa" id="HelroP73187"/>
    </source>
</evidence>
<dbReference type="Gene3D" id="1.10.10.10">
    <property type="entry name" value="Winged helix-like DNA-binding domain superfamily/Winged helix DNA-binding domain"/>
    <property type="match status" value="1"/>
</dbReference>
<reference evidence="10" key="1">
    <citation type="submission" date="2012-12" db="EMBL/GenBank/DDBJ databases">
        <authorList>
            <person name="Hellsten U."/>
            <person name="Grimwood J."/>
            <person name="Chapman J.A."/>
            <person name="Shapiro H."/>
            <person name="Aerts A."/>
            <person name="Otillar R.P."/>
            <person name="Terry A.Y."/>
            <person name="Boore J.L."/>
            <person name="Simakov O."/>
            <person name="Marletaz F."/>
            <person name="Cho S.-J."/>
            <person name="Edsinger-Gonzales E."/>
            <person name="Havlak P."/>
            <person name="Kuo D.-H."/>
            <person name="Larsson T."/>
            <person name="Lv J."/>
            <person name="Arendt D."/>
            <person name="Savage R."/>
            <person name="Osoegawa K."/>
            <person name="de Jong P."/>
            <person name="Lindberg D.R."/>
            <person name="Seaver E.C."/>
            <person name="Weisblat D.A."/>
            <person name="Putnam N.H."/>
            <person name="Grigoriev I.V."/>
            <person name="Rokhsar D.S."/>
        </authorList>
    </citation>
    <scope>NUCLEOTIDE SEQUENCE</scope>
</reference>
<keyword evidence="2" id="KW-0805">Transcription regulation</keyword>
<dbReference type="PANTHER" id="PTHR12716">
    <property type="entry name" value="TRANSCRIPTION INITIATION FACTOR IIE, BETA SUBUNIT"/>
    <property type="match status" value="1"/>
</dbReference>
<evidence type="ECO:0000313" key="8">
    <source>
        <dbReference type="EMBL" id="ESO09871.1"/>
    </source>
</evidence>
<dbReference type="SUPFAM" id="SSF46785">
    <property type="entry name" value="Winged helix' DNA-binding domain"/>
    <property type="match status" value="1"/>
</dbReference>
<keyword evidence="10" id="KW-1185">Reference proteome</keyword>
<dbReference type="GeneID" id="20214862"/>
<name>T1G1B4_HELRO</name>
<dbReference type="PROSITE" id="PS51351">
    <property type="entry name" value="TFIIE_BETA_C"/>
    <property type="match status" value="1"/>
</dbReference>
<dbReference type="GO" id="GO:0005673">
    <property type="term" value="C:transcription factor TFIIE complex"/>
    <property type="evidence" value="ECO:0000318"/>
    <property type="project" value="GO_Central"/>
</dbReference>
<accession>T1G1B4</accession>
<keyword evidence="5" id="KW-0539">Nucleus</keyword>
<organism evidence="9 10">
    <name type="scientific">Helobdella robusta</name>
    <name type="common">Californian leech</name>
    <dbReference type="NCBI Taxonomy" id="6412"/>
    <lineage>
        <taxon>Eukaryota</taxon>
        <taxon>Metazoa</taxon>
        <taxon>Spiralia</taxon>
        <taxon>Lophotrochozoa</taxon>
        <taxon>Annelida</taxon>
        <taxon>Clitellata</taxon>
        <taxon>Hirudinea</taxon>
        <taxon>Rhynchobdellida</taxon>
        <taxon>Glossiphoniidae</taxon>
        <taxon>Helobdella</taxon>
    </lineage>
</organism>
<dbReference type="InterPro" id="IPR036388">
    <property type="entry name" value="WH-like_DNA-bd_sf"/>
</dbReference>
<feature type="domain" description="TFIIE beta" evidence="7">
    <location>
        <begin position="8"/>
        <end position="89"/>
    </location>
</feature>
<dbReference type="KEGG" id="hro:HELRODRAFT_73187"/>
<protein>
    <recommendedName>
        <fullName evidence="7">TFIIE beta domain-containing protein</fullName>
    </recommendedName>
</protein>
<dbReference type="RefSeq" id="XP_009011685.1">
    <property type="nucleotide sequence ID" value="XM_009013437.1"/>
</dbReference>
<sequence length="233" mass="26957">NISDTYKTSAGSSHNNFSILAKIVKHLKVRHQTGETQPLTFDEILDETGQTDIPARTKHWLNYEALRNNVKIDVVNEDKYIYKPEYNIRGKNSLKKLLERHSREGQGGIFLEAIEESLPNYQKHLEMMSDSIVRITRPDKKEIIFSKVVGLPDPIDEEIKNLWRSVSVEGMNENKIQEYLQKHNISSMKNINHVRPKKVNAVSPTKRKTSKKSTELRHNAHLAGILMDYDRNQ</sequence>
<dbReference type="Pfam" id="PF02186">
    <property type="entry name" value="TFIIE_beta"/>
    <property type="match status" value="1"/>
</dbReference>
<comment type="subcellular location">
    <subcellularLocation>
        <location evidence="1">Nucleus</location>
    </subcellularLocation>
</comment>
<dbReference type="PANTHER" id="PTHR12716:SF8">
    <property type="entry name" value="TRANSCRIPTION INITIATION FACTOR IIE SUBUNIT BETA"/>
    <property type="match status" value="1"/>
</dbReference>